<feature type="domain" description="Response regulatory" evidence="12">
    <location>
        <begin position="1087"/>
        <end position="1202"/>
    </location>
</feature>
<keyword evidence="8" id="KW-0175">Coiled coil</keyword>
<dbReference type="Pfam" id="PF12833">
    <property type="entry name" value="HTH_18"/>
    <property type="match status" value="1"/>
</dbReference>
<dbReference type="InterPro" id="IPR018062">
    <property type="entry name" value="HTH_AraC-typ_CS"/>
</dbReference>
<organism evidence="13 14">
    <name type="scientific">Maribellus luteus</name>
    <dbReference type="NCBI Taxonomy" id="2305463"/>
    <lineage>
        <taxon>Bacteria</taxon>
        <taxon>Pseudomonadati</taxon>
        <taxon>Bacteroidota</taxon>
        <taxon>Bacteroidia</taxon>
        <taxon>Marinilabiliales</taxon>
        <taxon>Prolixibacteraceae</taxon>
        <taxon>Maribellus</taxon>
    </lineage>
</organism>
<dbReference type="PROSITE" id="PS01124">
    <property type="entry name" value="HTH_ARAC_FAMILY_2"/>
    <property type="match status" value="1"/>
</dbReference>
<dbReference type="Gene3D" id="3.40.50.2300">
    <property type="match status" value="1"/>
</dbReference>
<evidence type="ECO:0000259" key="12">
    <source>
        <dbReference type="PROSITE" id="PS50110"/>
    </source>
</evidence>
<evidence type="ECO:0000256" key="6">
    <source>
        <dbReference type="ARBA" id="ARBA00023163"/>
    </source>
</evidence>
<evidence type="ECO:0000259" key="11">
    <source>
        <dbReference type="PROSITE" id="PS50109"/>
    </source>
</evidence>
<feature type="domain" description="HTH araC/xylS-type" evidence="10">
    <location>
        <begin position="1236"/>
        <end position="1333"/>
    </location>
</feature>
<keyword evidence="9" id="KW-0812">Transmembrane</keyword>
<evidence type="ECO:0000256" key="3">
    <source>
        <dbReference type="ARBA" id="ARBA00022553"/>
    </source>
</evidence>
<keyword evidence="9" id="KW-1133">Transmembrane helix</keyword>
<dbReference type="CDD" id="cd00082">
    <property type="entry name" value="HisKA"/>
    <property type="match status" value="1"/>
</dbReference>
<dbReference type="RefSeq" id="WP_119438230.1">
    <property type="nucleotide sequence ID" value="NZ_QWGR01000006.1"/>
</dbReference>
<keyword evidence="6" id="KW-0804">Transcription</keyword>
<name>A0A399SV23_9BACT</name>
<dbReference type="PROSITE" id="PS50110">
    <property type="entry name" value="RESPONSE_REGULATORY"/>
    <property type="match status" value="1"/>
</dbReference>
<dbReference type="Pfam" id="PF02518">
    <property type="entry name" value="HATPase_c"/>
    <property type="match status" value="1"/>
</dbReference>
<dbReference type="Gene3D" id="2.130.10.10">
    <property type="entry name" value="YVTN repeat-like/Quinoprotein amine dehydrogenase"/>
    <property type="match status" value="2"/>
</dbReference>
<dbReference type="InterPro" id="IPR011006">
    <property type="entry name" value="CheY-like_superfamily"/>
</dbReference>
<dbReference type="Pfam" id="PF00512">
    <property type="entry name" value="HisKA"/>
    <property type="match status" value="1"/>
</dbReference>
<dbReference type="InterPro" id="IPR003594">
    <property type="entry name" value="HATPase_dom"/>
</dbReference>
<gene>
    <name evidence="13" type="ORF">D1614_12195</name>
</gene>
<evidence type="ECO:0000259" key="10">
    <source>
        <dbReference type="PROSITE" id="PS01124"/>
    </source>
</evidence>
<keyword evidence="13" id="KW-0808">Transferase</keyword>
<dbReference type="Pfam" id="PF07495">
    <property type="entry name" value="Y_Y_Y"/>
    <property type="match status" value="1"/>
</dbReference>
<dbReference type="Gene3D" id="2.60.40.10">
    <property type="entry name" value="Immunoglobulins"/>
    <property type="match status" value="1"/>
</dbReference>
<comment type="caution">
    <text evidence="13">The sequence shown here is derived from an EMBL/GenBank/DDBJ whole genome shotgun (WGS) entry which is preliminary data.</text>
</comment>
<keyword evidence="5" id="KW-0238">DNA-binding</keyword>
<evidence type="ECO:0000256" key="8">
    <source>
        <dbReference type="SAM" id="Coils"/>
    </source>
</evidence>
<dbReference type="PANTHER" id="PTHR43547:SF2">
    <property type="entry name" value="HYBRID SIGNAL TRANSDUCTION HISTIDINE KINASE C"/>
    <property type="match status" value="1"/>
</dbReference>
<dbReference type="InterPro" id="IPR004358">
    <property type="entry name" value="Sig_transdc_His_kin-like_C"/>
</dbReference>
<dbReference type="Gene3D" id="1.10.10.60">
    <property type="entry name" value="Homeodomain-like"/>
    <property type="match status" value="1"/>
</dbReference>
<dbReference type="InterPro" id="IPR013783">
    <property type="entry name" value="Ig-like_fold"/>
</dbReference>
<dbReference type="SUPFAM" id="SSF46689">
    <property type="entry name" value="Homeodomain-like"/>
    <property type="match status" value="1"/>
</dbReference>
<dbReference type="InterPro" id="IPR015943">
    <property type="entry name" value="WD40/YVTN_repeat-like_dom_sf"/>
</dbReference>
<dbReference type="EMBL" id="QWGR01000006">
    <property type="protein sequence ID" value="RIJ47886.1"/>
    <property type="molecule type" value="Genomic_DNA"/>
</dbReference>
<dbReference type="SMART" id="SM00448">
    <property type="entry name" value="REC"/>
    <property type="match status" value="1"/>
</dbReference>
<dbReference type="PROSITE" id="PS00041">
    <property type="entry name" value="HTH_ARAC_FAMILY_1"/>
    <property type="match status" value="1"/>
</dbReference>
<dbReference type="InterPro" id="IPR036097">
    <property type="entry name" value="HisK_dim/P_sf"/>
</dbReference>
<dbReference type="InterPro" id="IPR011110">
    <property type="entry name" value="Reg_prop"/>
</dbReference>
<evidence type="ECO:0000256" key="1">
    <source>
        <dbReference type="ARBA" id="ARBA00000085"/>
    </source>
</evidence>
<dbReference type="PROSITE" id="PS50109">
    <property type="entry name" value="HIS_KIN"/>
    <property type="match status" value="1"/>
</dbReference>
<keyword evidence="14" id="KW-1185">Reference proteome</keyword>
<dbReference type="SUPFAM" id="SSF63829">
    <property type="entry name" value="Calcium-dependent phosphotriesterase"/>
    <property type="match status" value="2"/>
</dbReference>
<evidence type="ECO:0000256" key="5">
    <source>
        <dbReference type="ARBA" id="ARBA00023125"/>
    </source>
</evidence>
<dbReference type="PRINTS" id="PR00344">
    <property type="entry name" value="BCTRLSENSOR"/>
</dbReference>
<dbReference type="CDD" id="cd00075">
    <property type="entry name" value="HATPase"/>
    <property type="match status" value="1"/>
</dbReference>
<evidence type="ECO:0000313" key="13">
    <source>
        <dbReference type="EMBL" id="RIJ47886.1"/>
    </source>
</evidence>
<evidence type="ECO:0000256" key="4">
    <source>
        <dbReference type="ARBA" id="ARBA00023015"/>
    </source>
</evidence>
<dbReference type="CDD" id="cd17574">
    <property type="entry name" value="REC_OmpR"/>
    <property type="match status" value="1"/>
</dbReference>
<feature type="coiled-coil region" evidence="8">
    <location>
        <begin position="785"/>
        <end position="812"/>
    </location>
</feature>
<sequence length="1333" mass="152611">MHAIFLFILTNFNLFILDAYRSNTFSQEHFQQESTHISNLNIKSFCQDSLGYMWIATPRGLNRFNGYEFVQYYHDPKDSSTIDNDFVLSLYLDSSHRLWVGTVSGVNCFNFKTEKFEHYPLSTKRIPYTLFFYEDHKKNIWIATQVGPAYLDSIKKQVILEPTAVPLSPNLIWEDESKRLWMGMDHPAGLAMRNTSGEWELFSLPDNKRVLCKYNDPQGFWWLGTDTGIVLFDPILRQYKDLPKSLKDNTLICHSQINFIQEISPLKLLIGTASQGFFHYDILSQSLSHNLPQALANLQSSHLLSCTVDKDKNIWIGSFDKGFKVWNNSLNFFNSDQDLSNTFKDKFVTQLVEDDYGNLWISTRYYGLFHYSGSGKLTNYNFDNSHLFSSNNCLIESLSIDSKNRLWIGLTDQLVVAGISKEGLLNIIARKNIKMAGAIKTDLSGNIWIGSTSGLYKIKRGDISDAPQLIFSGNIPEVFIINDDSLLFSSFNDGVYFLKPDQNNDIIPLEALSLQAKRIIKNCITIYQDKQGYTWLGSYGNGALRFSPDFKHHQILDKQQGLPSNDILAFEQDNHGYIWMSTSFGISKLNVSDTTIVNYFGSDGTLGNQFHEKAKLKHSDGRIFFAGNHGLTFFNPLFSLSPKNSPVVQLTDFKILNQSIKPSSNSVLPQSIPFVKQITLNHRQNVFSIDYTGIDFLFSSKLTYAYKLEGFERDWNYVGNYRRATYSNLKPGKYLFKVKAFNGEGQECLAPATLRINIKSAPWFSWPAWVIYIFTISGIVYILFKLILKTRLNQHQLEAEQKERERERQISNMKVNFFTNISHEIRTPLTLISAPLQQLSTSNSFSEKENHLLKIISKNVHSMLRLINQLLDFNKMENGMFNLKVQQTDIIQFVKNIHSIFLDTANRQQLTLSFTHLTPSLFLWIDTDKVEKVLYNLLSNAIKFTPRGGMVHISLNIITPDEAKQHYQAPSYSFIEIIVKDNGPGIPNDKLHELFIRYRQINELTDKVPGNHGSGIGLNYSKRLVEAHNGKIKAINCQEGGMQFSFILPMGDIYPESNKITEEKEIQEIIPIKQEEKITDKKNKDYTILLAEDNTELRSFIRSILSGRYELIEAPDGLIAWSLIQSNSPDLIISDVLMPGLSGYELCNSVKRHPEFSHIPIILLTAKTSVNEQLEGLELGADAYICKPFNLDYLLLTVKNIFTSRNNIRKYYSEPSNSKVETPPPSLGPHDQNFMDKLIQIIQKDLANPDLNIDSIARELGFSRTGFYRKIKGLSDMPPNDFIRTYRLKRAAELIREQKLSLIDVANNTGFNHYPYFSKSFKKQFGVSPKDYA</sequence>
<comment type="catalytic activity">
    <reaction evidence="1">
        <text>ATP + protein L-histidine = ADP + protein N-phospho-L-histidine.</text>
        <dbReference type="EC" id="2.7.13.3"/>
    </reaction>
</comment>
<protein>
    <recommendedName>
        <fullName evidence="2">histidine kinase</fullName>
        <ecNumber evidence="2">2.7.13.3</ecNumber>
    </recommendedName>
</protein>
<dbReference type="InterPro" id="IPR018060">
    <property type="entry name" value="HTH_AraC"/>
</dbReference>
<keyword evidence="4" id="KW-0805">Transcription regulation</keyword>
<dbReference type="GO" id="GO:0003700">
    <property type="term" value="F:DNA-binding transcription factor activity"/>
    <property type="evidence" value="ECO:0007669"/>
    <property type="project" value="InterPro"/>
</dbReference>
<dbReference type="Proteomes" id="UP000265926">
    <property type="component" value="Unassembled WGS sequence"/>
</dbReference>
<dbReference type="PANTHER" id="PTHR43547">
    <property type="entry name" value="TWO-COMPONENT HISTIDINE KINASE"/>
    <property type="match status" value="1"/>
</dbReference>
<dbReference type="SMART" id="SM00342">
    <property type="entry name" value="HTH_ARAC"/>
    <property type="match status" value="1"/>
</dbReference>
<feature type="modified residue" description="4-aspartylphosphate" evidence="7">
    <location>
        <position position="1135"/>
    </location>
</feature>
<dbReference type="InterPro" id="IPR009057">
    <property type="entry name" value="Homeodomain-like_sf"/>
</dbReference>
<dbReference type="SMART" id="SM00387">
    <property type="entry name" value="HATPase_c"/>
    <property type="match status" value="1"/>
</dbReference>
<dbReference type="InterPro" id="IPR036890">
    <property type="entry name" value="HATPase_C_sf"/>
</dbReference>
<proteinExistence type="predicted"/>
<dbReference type="GO" id="GO:0000155">
    <property type="term" value="F:phosphorelay sensor kinase activity"/>
    <property type="evidence" value="ECO:0007669"/>
    <property type="project" value="InterPro"/>
</dbReference>
<reference evidence="13 14" key="1">
    <citation type="submission" date="2018-08" db="EMBL/GenBank/DDBJ databases">
        <title>Pallidiluteibacterium maritimus gen. nov., sp. nov., isolated from coastal sediment.</title>
        <authorList>
            <person name="Zhou L.Y."/>
        </authorList>
    </citation>
    <scope>NUCLEOTIDE SEQUENCE [LARGE SCALE GENOMIC DNA]</scope>
    <source>
        <strain evidence="13 14">XSD2</strain>
    </source>
</reference>
<accession>A0A399SV23</accession>
<keyword evidence="9" id="KW-0472">Membrane</keyword>
<feature type="transmembrane region" description="Helical" evidence="9">
    <location>
        <begin position="763"/>
        <end position="784"/>
    </location>
</feature>
<dbReference type="SUPFAM" id="SSF52172">
    <property type="entry name" value="CheY-like"/>
    <property type="match status" value="1"/>
</dbReference>
<dbReference type="InterPro" id="IPR001789">
    <property type="entry name" value="Sig_transdc_resp-reg_receiver"/>
</dbReference>
<dbReference type="Gene3D" id="3.30.565.10">
    <property type="entry name" value="Histidine kinase-like ATPase, C-terminal domain"/>
    <property type="match status" value="1"/>
</dbReference>
<dbReference type="InterPro" id="IPR005467">
    <property type="entry name" value="His_kinase_dom"/>
</dbReference>
<feature type="domain" description="Histidine kinase" evidence="11">
    <location>
        <begin position="820"/>
        <end position="1052"/>
    </location>
</feature>
<dbReference type="InterPro" id="IPR003661">
    <property type="entry name" value="HisK_dim/P_dom"/>
</dbReference>
<evidence type="ECO:0000256" key="2">
    <source>
        <dbReference type="ARBA" id="ARBA00012438"/>
    </source>
</evidence>
<dbReference type="GO" id="GO:0043565">
    <property type="term" value="F:sequence-specific DNA binding"/>
    <property type="evidence" value="ECO:0007669"/>
    <property type="project" value="InterPro"/>
</dbReference>
<evidence type="ECO:0000256" key="9">
    <source>
        <dbReference type="SAM" id="Phobius"/>
    </source>
</evidence>
<dbReference type="Gene3D" id="1.10.287.130">
    <property type="match status" value="1"/>
</dbReference>
<dbReference type="SUPFAM" id="SSF47384">
    <property type="entry name" value="Homodimeric domain of signal transducing histidine kinase"/>
    <property type="match status" value="1"/>
</dbReference>
<keyword evidence="13" id="KW-0418">Kinase</keyword>
<evidence type="ECO:0000256" key="7">
    <source>
        <dbReference type="PROSITE-ProRule" id="PRU00169"/>
    </source>
</evidence>
<dbReference type="Pfam" id="PF07494">
    <property type="entry name" value="Reg_prop"/>
    <property type="match status" value="3"/>
</dbReference>
<dbReference type="EC" id="2.7.13.3" evidence="2"/>
<dbReference type="OrthoDB" id="717811at2"/>
<dbReference type="InterPro" id="IPR011123">
    <property type="entry name" value="Y_Y_Y"/>
</dbReference>
<dbReference type="Pfam" id="PF00072">
    <property type="entry name" value="Response_reg"/>
    <property type="match status" value="1"/>
</dbReference>
<dbReference type="SMART" id="SM00388">
    <property type="entry name" value="HisKA"/>
    <property type="match status" value="1"/>
</dbReference>
<dbReference type="FunFam" id="1.10.287.130:FF:000045">
    <property type="entry name" value="Two-component system sensor histidine kinase/response regulator"/>
    <property type="match status" value="1"/>
</dbReference>
<dbReference type="SUPFAM" id="SSF55874">
    <property type="entry name" value="ATPase domain of HSP90 chaperone/DNA topoisomerase II/histidine kinase"/>
    <property type="match status" value="1"/>
</dbReference>
<evidence type="ECO:0000313" key="14">
    <source>
        <dbReference type="Proteomes" id="UP000265926"/>
    </source>
</evidence>
<keyword evidence="3 7" id="KW-0597">Phosphoprotein</keyword>